<proteinExistence type="predicted"/>
<dbReference type="SUPFAM" id="SSF144091">
    <property type="entry name" value="Rhomboid-like"/>
    <property type="match status" value="1"/>
</dbReference>
<accession>A0A7C3H3Q2</accession>
<keyword evidence="9" id="KW-0645">Protease</keyword>
<dbReference type="EMBL" id="DRMH01000020">
    <property type="protein sequence ID" value="HFC97245.1"/>
    <property type="molecule type" value="Genomic_DNA"/>
</dbReference>
<keyword evidence="3" id="KW-0997">Cell inner membrane</keyword>
<dbReference type="GO" id="GO:0004252">
    <property type="term" value="F:serine-type endopeptidase activity"/>
    <property type="evidence" value="ECO:0007669"/>
    <property type="project" value="InterPro"/>
</dbReference>
<gene>
    <name evidence="9" type="ORF">ENJ40_02140</name>
</gene>
<dbReference type="InterPro" id="IPR035952">
    <property type="entry name" value="Rhomboid-like_sf"/>
</dbReference>
<protein>
    <submittedName>
        <fullName evidence="9">Rhomboid family intramembrane serine protease</fullName>
    </submittedName>
</protein>
<dbReference type="GO" id="GO:0016020">
    <property type="term" value="C:membrane"/>
    <property type="evidence" value="ECO:0007669"/>
    <property type="project" value="UniProtKB-SubCell"/>
</dbReference>
<evidence type="ECO:0000256" key="2">
    <source>
        <dbReference type="ARBA" id="ARBA00022475"/>
    </source>
</evidence>
<dbReference type="InterPro" id="IPR022764">
    <property type="entry name" value="Peptidase_S54_rhomboid_dom"/>
</dbReference>
<dbReference type="GO" id="GO:0006508">
    <property type="term" value="P:proteolysis"/>
    <property type="evidence" value="ECO:0007669"/>
    <property type="project" value="UniProtKB-KW"/>
</dbReference>
<feature type="transmembrane region" description="Helical" evidence="7">
    <location>
        <begin position="202"/>
        <end position="221"/>
    </location>
</feature>
<evidence type="ECO:0000256" key="7">
    <source>
        <dbReference type="SAM" id="Phobius"/>
    </source>
</evidence>
<dbReference type="Pfam" id="PF01694">
    <property type="entry name" value="Rhomboid"/>
    <property type="match status" value="1"/>
</dbReference>
<organism evidence="9">
    <name type="scientific">Thermosulfurimonas dismutans</name>
    <dbReference type="NCBI Taxonomy" id="999894"/>
    <lineage>
        <taxon>Bacteria</taxon>
        <taxon>Pseudomonadati</taxon>
        <taxon>Thermodesulfobacteriota</taxon>
        <taxon>Thermodesulfobacteria</taxon>
        <taxon>Thermodesulfobacteriales</taxon>
        <taxon>Thermodesulfobacteriaceae</taxon>
        <taxon>Thermosulfurimonas</taxon>
    </lineage>
</organism>
<feature type="transmembrane region" description="Helical" evidence="7">
    <location>
        <begin position="76"/>
        <end position="96"/>
    </location>
</feature>
<feature type="transmembrane region" description="Helical" evidence="7">
    <location>
        <begin position="157"/>
        <end position="182"/>
    </location>
</feature>
<evidence type="ECO:0000313" key="9">
    <source>
        <dbReference type="EMBL" id="HFC97245.1"/>
    </source>
</evidence>
<keyword evidence="9" id="KW-0378">Hydrolase</keyword>
<feature type="transmembrane region" description="Helical" evidence="7">
    <location>
        <begin position="108"/>
        <end position="126"/>
    </location>
</feature>
<dbReference type="AlphaFoldDB" id="A0A7C3H3Q2"/>
<dbReference type="FunFam" id="1.20.1540.10:FF:000027">
    <property type="entry name" value="Rhomboid family intramembrane serine protease"/>
    <property type="match status" value="1"/>
</dbReference>
<sequence>MIPLQDSLPRRTVPVVTWGLIAVNTLVFLLETALPEPTRELVIQYLGLIPARLTDPVWAAAHGYPPGAYLTLFTHLFLHGGWVHILGNMWTLWIFGDNVEDRMGHLRFLIFYFLCGFVAALVHVHMYPHSTIPTIGASGAISGVLGAYLLMFPAARIVVMIPIFIFPFIFEVPAIFFLVYWYLLQVFSGTLSLALPEPVIEVAWWAHVGGFLAGMLLHRFFCPRGRCYYRDEEIPGVVSYFDRINR</sequence>
<comment type="caution">
    <text evidence="9">The sequence shown here is derived from an EMBL/GenBank/DDBJ whole genome shotgun (WGS) entry which is preliminary data.</text>
</comment>
<dbReference type="Gene3D" id="1.20.1540.10">
    <property type="entry name" value="Rhomboid-like"/>
    <property type="match status" value="1"/>
</dbReference>
<reference evidence="9" key="1">
    <citation type="journal article" date="2020" name="mSystems">
        <title>Genome- and Community-Level Interaction Insights into Carbon Utilization and Element Cycling Functions of Hydrothermarchaeota in Hydrothermal Sediment.</title>
        <authorList>
            <person name="Zhou Z."/>
            <person name="Liu Y."/>
            <person name="Xu W."/>
            <person name="Pan J."/>
            <person name="Luo Z.H."/>
            <person name="Li M."/>
        </authorList>
    </citation>
    <scope>NUCLEOTIDE SEQUENCE [LARGE SCALE GENOMIC DNA]</scope>
    <source>
        <strain evidence="9">HyVt-483</strain>
    </source>
</reference>
<feature type="transmembrane region" description="Helical" evidence="7">
    <location>
        <begin position="12"/>
        <end position="30"/>
    </location>
</feature>
<evidence type="ECO:0000256" key="5">
    <source>
        <dbReference type="ARBA" id="ARBA00022989"/>
    </source>
</evidence>
<evidence type="ECO:0000256" key="1">
    <source>
        <dbReference type="ARBA" id="ARBA00004141"/>
    </source>
</evidence>
<evidence type="ECO:0000259" key="8">
    <source>
        <dbReference type="Pfam" id="PF01694"/>
    </source>
</evidence>
<comment type="subcellular location">
    <subcellularLocation>
        <location evidence="1">Membrane</location>
        <topology evidence="1">Multi-pass membrane protein</topology>
    </subcellularLocation>
</comment>
<evidence type="ECO:0000256" key="4">
    <source>
        <dbReference type="ARBA" id="ARBA00022692"/>
    </source>
</evidence>
<feature type="transmembrane region" description="Helical" evidence="7">
    <location>
        <begin position="132"/>
        <end position="150"/>
    </location>
</feature>
<dbReference type="PANTHER" id="PTHR43066:SF26">
    <property type="entry name" value="RHOMBOID PROTEASE GLPG"/>
    <property type="match status" value="1"/>
</dbReference>
<name>A0A7C3H3Q2_9BACT</name>
<keyword evidence="5 7" id="KW-1133">Transmembrane helix</keyword>
<keyword evidence="2" id="KW-1003">Cell membrane</keyword>
<dbReference type="Proteomes" id="UP000886043">
    <property type="component" value="Unassembled WGS sequence"/>
</dbReference>
<evidence type="ECO:0000256" key="3">
    <source>
        <dbReference type="ARBA" id="ARBA00022519"/>
    </source>
</evidence>
<dbReference type="PANTHER" id="PTHR43066">
    <property type="entry name" value="RHOMBOID-RELATED PROTEIN"/>
    <property type="match status" value="1"/>
</dbReference>
<feature type="domain" description="Peptidase S54 rhomboid" evidence="8">
    <location>
        <begin position="68"/>
        <end position="223"/>
    </location>
</feature>
<keyword evidence="6 7" id="KW-0472">Membrane</keyword>
<keyword evidence="4 7" id="KW-0812">Transmembrane</keyword>
<evidence type="ECO:0000256" key="6">
    <source>
        <dbReference type="ARBA" id="ARBA00023136"/>
    </source>
</evidence>